<gene>
    <name evidence="10" type="ORF">MEDL_9491</name>
</gene>
<evidence type="ECO:0000256" key="8">
    <source>
        <dbReference type="SAM" id="MobiDB-lite"/>
    </source>
</evidence>
<name>A0A8S3QE90_MYTED</name>
<feature type="region of interest" description="Disordered" evidence="8">
    <location>
        <begin position="967"/>
        <end position="1126"/>
    </location>
</feature>
<evidence type="ECO:0000259" key="9">
    <source>
        <dbReference type="PROSITE" id="PS50072"/>
    </source>
</evidence>
<feature type="compositionally biased region" description="Acidic residues" evidence="8">
    <location>
        <begin position="1202"/>
        <end position="1211"/>
    </location>
</feature>
<dbReference type="GO" id="GO:0005634">
    <property type="term" value="C:nucleus"/>
    <property type="evidence" value="ECO:0007669"/>
    <property type="project" value="UniProtKB-SubCell"/>
</dbReference>
<dbReference type="Gene3D" id="2.40.100.10">
    <property type="entry name" value="Cyclophilin-like"/>
    <property type="match status" value="1"/>
</dbReference>
<evidence type="ECO:0000256" key="6">
    <source>
        <dbReference type="ARBA" id="ARBA00046368"/>
    </source>
</evidence>
<evidence type="ECO:0000313" key="10">
    <source>
        <dbReference type="EMBL" id="CAG2194474.1"/>
    </source>
</evidence>
<feature type="compositionally biased region" description="Basic and acidic residues" evidence="8">
    <location>
        <begin position="1046"/>
        <end position="1074"/>
    </location>
</feature>
<dbReference type="Proteomes" id="UP000683360">
    <property type="component" value="Unassembled WGS sequence"/>
</dbReference>
<evidence type="ECO:0000256" key="4">
    <source>
        <dbReference type="ARBA" id="ARBA00040027"/>
    </source>
</evidence>
<dbReference type="FunFam" id="2.40.100.10:FF:000007">
    <property type="entry name" value="Peptidyl-prolyl cis-trans isomerase CWC27 homolog"/>
    <property type="match status" value="1"/>
</dbReference>
<feature type="compositionally biased region" description="Basic and acidic residues" evidence="8">
    <location>
        <begin position="974"/>
        <end position="989"/>
    </location>
</feature>
<keyword evidence="10" id="KW-0413">Isomerase</keyword>
<dbReference type="OrthoDB" id="10068678at2759"/>
<feature type="coiled-coil region" evidence="7">
    <location>
        <begin position="99"/>
        <end position="126"/>
    </location>
</feature>
<feature type="compositionally biased region" description="Acidic residues" evidence="8">
    <location>
        <begin position="1007"/>
        <end position="1016"/>
    </location>
</feature>
<protein>
    <recommendedName>
        <fullName evidence="4">Spliceosome-associated protein CWC27 homolog</fullName>
    </recommendedName>
    <alternativeName>
        <fullName evidence="5">Probable inactive peptidyl-prolyl cis-trans isomerase CWC27 homolog</fullName>
    </alternativeName>
</protein>
<dbReference type="SUPFAM" id="SSF50891">
    <property type="entry name" value="Cyclophilin-like"/>
    <property type="match status" value="1"/>
</dbReference>
<dbReference type="EMBL" id="CAJPWZ010000481">
    <property type="protein sequence ID" value="CAG2194474.1"/>
    <property type="molecule type" value="Genomic_DNA"/>
</dbReference>
<evidence type="ECO:0000313" key="11">
    <source>
        <dbReference type="Proteomes" id="UP000683360"/>
    </source>
</evidence>
<reference evidence="10" key="1">
    <citation type="submission" date="2021-03" db="EMBL/GenBank/DDBJ databases">
        <authorList>
            <person name="Bekaert M."/>
        </authorList>
    </citation>
    <scope>NUCLEOTIDE SEQUENCE</scope>
</reference>
<dbReference type="InterPro" id="IPR020892">
    <property type="entry name" value="Cyclophilin-type_PPIase_CS"/>
</dbReference>
<organism evidence="10 11">
    <name type="scientific">Mytilus edulis</name>
    <name type="common">Blue mussel</name>
    <dbReference type="NCBI Taxonomy" id="6550"/>
    <lineage>
        <taxon>Eukaryota</taxon>
        <taxon>Metazoa</taxon>
        <taxon>Spiralia</taxon>
        <taxon>Lophotrochozoa</taxon>
        <taxon>Mollusca</taxon>
        <taxon>Bivalvia</taxon>
        <taxon>Autobranchia</taxon>
        <taxon>Pteriomorphia</taxon>
        <taxon>Mytilida</taxon>
        <taxon>Mytiloidea</taxon>
        <taxon>Mytilidae</taxon>
        <taxon>Mytilinae</taxon>
        <taxon>Mytilus</taxon>
    </lineage>
</organism>
<keyword evidence="3" id="KW-0539">Nucleus</keyword>
<feature type="region of interest" description="Disordered" evidence="8">
    <location>
        <begin position="1177"/>
        <end position="1211"/>
    </location>
</feature>
<evidence type="ECO:0000256" key="7">
    <source>
        <dbReference type="SAM" id="Coils"/>
    </source>
</evidence>
<evidence type="ECO:0000256" key="1">
    <source>
        <dbReference type="ARBA" id="ARBA00004123"/>
    </source>
</evidence>
<dbReference type="InterPro" id="IPR029000">
    <property type="entry name" value="Cyclophilin-like_dom_sf"/>
</dbReference>
<dbReference type="CDD" id="cd01925">
    <property type="entry name" value="cyclophilin_CeCYP16-like"/>
    <property type="match status" value="1"/>
</dbReference>
<dbReference type="GO" id="GO:0006457">
    <property type="term" value="P:protein folding"/>
    <property type="evidence" value="ECO:0007669"/>
    <property type="project" value="InterPro"/>
</dbReference>
<accession>A0A8S3QE90</accession>
<dbReference type="GO" id="GO:0003755">
    <property type="term" value="F:peptidyl-prolyl cis-trans isomerase activity"/>
    <property type="evidence" value="ECO:0007669"/>
    <property type="project" value="InterPro"/>
</dbReference>
<feature type="region of interest" description="Disordered" evidence="8">
    <location>
        <begin position="1237"/>
        <end position="1268"/>
    </location>
</feature>
<feature type="compositionally biased region" description="Basic and acidic residues" evidence="8">
    <location>
        <begin position="1091"/>
        <end position="1100"/>
    </location>
</feature>
<feature type="compositionally biased region" description="Basic and acidic residues" evidence="8">
    <location>
        <begin position="1188"/>
        <end position="1201"/>
    </location>
</feature>
<evidence type="ECO:0000256" key="3">
    <source>
        <dbReference type="ARBA" id="ARBA00023242"/>
    </source>
</evidence>
<dbReference type="PRINTS" id="PR00153">
    <property type="entry name" value="CSAPPISMRASE"/>
</dbReference>
<sequence>MPFSNAERQRRYREKQKAKKPVAYLKKEAQRKRDAYIPSHLLTPDALKKRREELCKKSKRHYKKVKRVQNETIEVAGPSTSSTLIVKLPITNVKKGKQNSELSDKNIELERKNKRLQKRIERLNKKKPSMMLTSTDAEDADISSMDSEAGISVNEMTPRSKTRTEVNSLKLDRKRAAQVRKKLLLSNTVLHSIQSSVKQKKKKGIKSIWSGLISKYRCSSALSRSLGINRKKVSALSKARKGKPMSEQVKHKVIEFLEREDNSTTLPGKKDTKTTNKETKQKHVLSDYVMNLYEKFKLENPTIHISRTVFYKLRPPHIILADFANRKTCLCSKHQNLALKIKGLKNGGLRCSKNPDILIKEFPTNEEILEQINMLESTAIKFTQWKRVPDGTKMRFKEIEETLPKADFCIKFDKDLAEFRDHVDRVHTQYSELKRLRENLPENEVLIWMDFAENFGCVSVEEVQSAYWNAAMVSLHTMVVYYPASKDNRIQSYVAASDVLSHNAVAVYTILNQMIGILVEENPNLKRIHYLSDSPTSQYRNKTIFQFIAMHEEEFGMPARWNYLESGHGKGPCDGLGASVKRAADNAVKQGKTSIQSADDFMEWARRARESGSKVKYIFYNQEDYDISEKFLSERITPIAVKGTFKIHYVIGNGINEVYSRVTSCYCNKCIVDISTSACEGYTLNRLVKDTATSGVVEVIEPLESSEEGETVEGRNVEEEEEELNKHTIELDKLSKDTWVAAMYERKWYIGQVVDIDENDKEVQVKFMTETGRYGESFKWPKEDDIIWIKLDNILCIILSPNPSGKRIKTYTISVLLDTSVGDIDIELWSKEAPKACRNFVQLCMEGYYEDTIFHRIIKDFIAQGGDPSGTGDGGESIYGHPFKDEIHSRLRFVRRGLVAMANAGPNDNGSQFFFTLDKTPELQSKHTIFGKVTGNTVYNMIKLNDCETDGTDRPLYPPKINKAQILSNPFDDIEPRNTGKDKKNEDKKIKSKSKATKNFKLLSFGEEAEENEENDTIATKEMKGKGKSSHDLTDDPTLSTDVENLEERIKSQEEDEANRQDIAKTVAEKLREGKNKRKHEGNSDGEDDHESSTLDELKREARKLKRELLGKTKTTEDLTQSKTEKPKISEVVESYMKERQKYQDLKKVQGKKGKDREAMTLEMLSKFKTKLSSAKLLGGDYDDDEEEKAKEKVEEKKEEEGEKIEEDDDPTDLSWMRHKLRFMDDDRKRKVIDANIEELDRYEIHDPRNPLTKRRREASKQAMKERR</sequence>
<keyword evidence="11" id="KW-1185">Reference proteome</keyword>
<comment type="subcellular location">
    <subcellularLocation>
        <location evidence="1">Nucleus</location>
    </subcellularLocation>
</comment>
<dbReference type="Pfam" id="PF00160">
    <property type="entry name" value="Pro_isomerase"/>
    <property type="match status" value="1"/>
</dbReference>
<dbReference type="PROSITE" id="PS00170">
    <property type="entry name" value="CSA_PPIASE_1"/>
    <property type="match status" value="1"/>
</dbReference>
<dbReference type="PANTHER" id="PTHR46601:SF1">
    <property type="entry name" value="ADF-H DOMAIN-CONTAINING PROTEIN"/>
    <property type="match status" value="1"/>
</dbReference>
<proteinExistence type="inferred from homology"/>
<feature type="compositionally biased region" description="Basic and acidic residues" evidence="8">
    <location>
        <begin position="1019"/>
        <end position="1034"/>
    </location>
</feature>
<feature type="domain" description="PPIase cyclophilin-type" evidence="9">
    <location>
        <begin position="811"/>
        <end position="966"/>
    </location>
</feature>
<comment type="caution">
    <text evidence="10">The sequence shown here is derived from an EMBL/GenBank/DDBJ whole genome shotgun (WGS) entry which is preliminary data.</text>
</comment>
<dbReference type="AlphaFoldDB" id="A0A8S3QE90"/>
<dbReference type="PANTHER" id="PTHR46601">
    <property type="entry name" value="ULP_PROTEASE DOMAIN-CONTAINING PROTEIN"/>
    <property type="match status" value="1"/>
</dbReference>
<evidence type="ECO:0000256" key="5">
    <source>
        <dbReference type="ARBA" id="ARBA00042090"/>
    </source>
</evidence>
<dbReference type="PROSITE" id="PS50072">
    <property type="entry name" value="CSA_PPIASE_2"/>
    <property type="match status" value="1"/>
</dbReference>
<feature type="compositionally biased region" description="Basic and acidic residues" evidence="8">
    <location>
        <begin position="1107"/>
        <end position="1117"/>
    </location>
</feature>
<comment type="similarity">
    <text evidence="2">Belongs to the cyclophilin-type PPIase family.</text>
</comment>
<keyword evidence="7" id="KW-0175">Coiled coil</keyword>
<evidence type="ECO:0000256" key="2">
    <source>
        <dbReference type="ARBA" id="ARBA00007365"/>
    </source>
</evidence>
<dbReference type="InterPro" id="IPR002130">
    <property type="entry name" value="Cyclophilin-type_PPIase_dom"/>
</dbReference>
<feature type="compositionally biased region" description="Basic and acidic residues" evidence="8">
    <location>
        <begin position="1259"/>
        <end position="1268"/>
    </location>
</feature>
<feature type="compositionally biased region" description="Basic and acidic residues" evidence="8">
    <location>
        <begin position="1237"/>
        <end position="1249"/>
    </location>
</feature>
<feature type="compositionally biased region" description="Basic residues" evidence="8">
    <location>
        <begin position="10"/>
        <end position="20"/>
    </location>
</feature>
<comment type="subunit">
    <text evidence="6">Part of the activated spliceosome B/catalytic step 1 spliceosome, one of the forms of the spliceosome which has a well-formed active site but still cannot catalyze the branching reaction and is composed at least of 52 proteins, the U2, U5 and U6 snRNAs and the pre-mRNA. Recruited during early steps of activated spliceosome B maturation, it is probably one of the first proteins released from this complex as he matures to the spliceosome C complex. Component of the minor spliceosome, which splices U12-type introns.</text>
</comment>
<feature type="region of interest" description="Disordered" evidence="8">
    <location>
        <begin position="1"/>
        <end position="22"/>
    </location>
</feature>